<dbReference type="GO" id="GO:0008324">
    <property type="term" value="F:monoatomic cation transmembrane transporter activity"/>
    <property type="evidence" value="ECO:0007669"/>
    <property type="project" value="InterPro"/>
</dbReference>
<dbReference type="PANTHER" id="PTHR13414:SF9">
    <property type="entry name" value="PROTON-COUPLED ZINC ANTIPORTER SLC30A9, MITOCHONDRIAL"/>
    <property type="match status" value="1"/>
</dbReference>
<feature type="transmembrane region" description="Helical" evidence="6">
    <location>
        <begin position="64"/>
        <end position="86"/>
    </location>
</feature>
<evidence type="ECO:0000259" key="7">
    <source>
        <dbReference type="Pfam" id="PF01545"/>
    </source>
</evidence>
<dbReference type="GO" id="GO:0016020">
    <property type="term" value="C:membrane"/>
    <property type="evidence" value="ECO:0007669"/>
    <property type="project" value="UniProtKB-SubCell"/>
</dbReference>
<evidence type="ECO:0000256" key="6">
    <source>
        <dbReference type="SAM" id="Phobius"/>
    </source>
</evidence>
<dbReference type="GO" id="GO:0006882">
    <property type="term" value="P:intracellular zinc ion homeostasis"/>
    <property type="evidence" value="ECO:0007669"/>
    <property type="project" value="TreeGrafter"/>
</dbReference>
<evidence type="ECO:0000256" key="5">
    <source>
        <dbReference type="ARBA" id="ARBA00023136"/>
    </source>
</evidence>
<feature type="domain" description="Cation efflux protein transmembrane" evidence="7">
    <location>
        <begin position="18"/>
        <end position="172"/>
    </location>
</feature>
<keyword evidence="2" id="KW-0813">Transport</keyword>
<evidence type="ECO:0000256" key="3">
    <source>
        <dbReference type="ARBA" id="ARBA00022692"/>
    </source>
</evidence>
<feature type="transmembrane region" description="Helical" evidence="6">
    <location>
        <begin position="120"/>
        <end position="141"/>
    </location>
</feature>
<dbReference type="InterPro" id="IPR058533">
    <property type="entry name" value="Cation_efflux_TM"/>
</dbReference>
<dbReference type="Proteomes" id="UP001497382">
    <property type="component" value="Unassembled WGS sequence"/>
</dbReference>
<proteinExistence type="predicted"/>
<comment type="caution">
    <text evidence="8">The sequence shown here is derived from an EMBL/GenBank/DDBJ whole genome shotgun (WGS) entry which is preliminary data.</text>
</comment>
<feature type="transmembrane region" description="Helical" evidence="6">
    <location>
        <begin position="147"/>
        <end position="172"/>
    </location>
</feature>
<dbReference type="AlphaFoldDB" id="A0AAV1ZC23"/>
<keyword evidence="9" id="KW-1185">Reference proteome</keyword>
<keyword evidence="4 6" id="KW-1133">Transmembrane helix</keyword>
<keyword evidence="3 6" id="KW-0812">Transmembrane</keyword>
<evidence type="ECO:0000313" key="8">
    <source>
        <dbReference type="EMBL" id="CAL1267926.1"/>
    </source>
</evidence>
<reference evidence="8 9" key="1">
    <citation type="submission" date="2024-04" db="EMBL/GenBank/DDBJ databases">
        <authorList>
            <person name="Rising A."/>
            <person name="Reimegard J."/>
            <person name="Sonavane S."/>
            <person name="Akerstrom W."/>
            <person name="Nylinder S."/>
            <person name="Hedman E."/>
            <person name="Kallberg Y."/>
        </authorList>
    </citation>
    <scope>NUCLEOTIDE SEQUENCE [LARGE SCALE GENOMIC DNA]</scope>
</reference>
<feature type="transmembrane region" description="Helical" evidence="6">
    <location>
        <begin position="29"/>
        <end position="52"/>
    </location>
</feature>
<dbReference type="InterPro" id="IPR040177">
    <property type="entry name" value="SLC30A9"/>
</dbReference>
<gene>
    <name evidence="8" type="ORF">LARSCL_LOCUS3901</name>
</gene>
<accession>A0AAV1ZC23</accession>
<dbReference type="GO" id="GO:0006829">
    <property type="term" value="P:zinc ion transport"/>
    <property type="evidence" value="ECO:0007669"/>
    <property type="project" value="InterPro"/>
</dbReference>
<evidence type="ECO:0000256" key="1">
    <source>
        <dbReference type="ARBA" id="ARBA00004141"/>
    </source>
</evidence>
<dbReference type="SUPFAM" id="SSF161111">
    <property type="entry name" value="Cation efflux protein transmembrane domain-like"/>
    <property type="match status" value="1"/>
</dbReference>
<organism evidence="8 9">
    <name type="scientific">Larinioides sclopetarius</name>
    <dbReference type="NCBI Taxonomy" id="280406"/>
    <lineage>
        <taxon>Eukaryota</taxon>
        <taxon>Metazoa</taxon>
        <taxon>Ecdysozoa</taxon>
        <taxon>Arthropoda</taxon>
        <taxon>Chelicerata</taxon>
        <taxon>Arachnida</taxon>
        <taxon>Araneae</taxon>
        <taxon>Araneomorphae</taxon>
        <taxon>Entelegynae</taxon>
        <taxon>Araneoidea</taxon>
        <taxon>Araneidae</taxon>
        <taxon>Larinioides</taxon>
    </lineage>
</organism>
<comment type="subcellular location">
    <subcellularLocation>
        <location evidence="1">Membrane</location>
        <topology evidence="1">Multi-pass membrane protein</topology>
    </subcellularLocation>
</comment>
<protein>
    <recommendedName>
        <fullName evidence="7">Cation efflux protein transmembrane domain-containing protein</fullName>
    </recommendedName>
</protein>
<dbReference type="Pfam" id="PF01545">
    <property type="entry name" value="Cation_efflux"/>
    <property type="match status" value="1"/>
</dbReference>
<name>A0AAV1ZC23_9ARAC</name>
<evidence type="ECO:0000313" key="9">
    <source>
        <dbReference type="Proteomes" id="UP001497382"/>
    </source>
</evidence>
<dbReference type="Gene3D" id="1.20.1510.10">
    <property type="entry name" value="Cation efflux protein transmembrane domain"/>
    <property type="match status" value="1"/>
</dbReference>
<dbReference type="InterPro" id="IPR027469">
    <property type="entry name" value="Cation_efflux_TMD_sf"/>
</dbReference>
<dbReference type="PANTHER" id="PTHR13414">
    <property type="entry name" value="HUEL-CATION TRANSPORTER"/>
    <property type="match status" value="1"/>
</dbReference>
<evidence type="ECO:0000256" key="2">
    <source>
        <dbReference type="ARBA" id="ARBA00022448"/>
    </source>
</evidence>
<dbReference type="GO" id="GO:0005783">
    <property type="term" value="C:endoplasmic reticulum"/>
    <property type="evidence" value="ECO:0007669"/>
    <property type="project" value="TreeGrafter"/>
</dbReference>
<evidence type="ECO:0000256" key="4">
    <source>
        <dbReference type="ARBA" id="ARBA00022989"/>
    </source>
</evidence>
<dbReference type="EMBL" id="CAXIEN010000030">
    <property type="protein sequence ID" value="CAL1267926.1"/>
    <property type="molecule type" value="Genomic_DNA"/>
</dbReference>
<sequence length="290" mass="32188">MGLRNLSGLQLSTIRMYVKHLYGYHNMRYVASLISGVGVFFLGTGLSVYHGINGILHPETMESLYWAYVVLGGSLISEGGTLVVAFRETLRGAKRDGLTFLQYVLQGRDPSVNVVLLEDIAAVFGICIAAGCMSLTSYTGLPIYDSIGSLAIGGVLGAVASFIIYTNTAALVGRSIPEERLQELNKEMENDVMIRAIHDVKATDMGNKYVRYKAEIDIDGRQLTRSYLDSQDLDTLLEEMQKLKTIEEVEAFFLKHGESIVDMLGGQIDRIEMNFKKKHPEIRHVDLEVL</sequence>
<keyword evidence="5 6" id="KW-0472">Membrane</keyword>